<evidence type="ECO:0000256" key="3">
    <source>
        <dbReference type="ARBA" id="ARBA00022840"/>
    </source>
</evidence>
<comment type="similarity">
    <text evidence="1">Belongs to the protein kinase superfamily. STE Ser/Thr protein kinase family. STE20 subfamily.</text>
</comment>
<keyword evidence="5" id="KW-0812">Transmembrane</keyword>
<feature type="transmembrane region" description="Helical" evidence="5">
    <location>
        <begin position="296"/>
        <end position="317"/>
    </location>
</feature>
<dbReference type="InterPro" id="IPR000719">
    <property type="entry name" value="Prot_kinase_dom"/>
</dbReference>
<evidence type="ECO:0000259" key="6">
    <source>
        <dbReference type="PROSITE" id="PS50011"/>
    </source>
</evidence>
<dbReference type="InterPro" id="IPR011009">
    <property type="entry name" value="Kinase-like_dom_sf"/>
</dbReference>
<dbReference type="SUPFAM" id="SSF82171">
    <property type="entry name" value="DPP6 N-terminal domain-like"/>
    <property type="match status" value="1"/>
</dbReference>
<keyword evidence="8" id="KW-1185">Reference proteome</keyword>
<accession>A0ABP7HQ39</accession>
<dbReference type="PANTHER" id="PTHR45832">
    <property type="entry name" value="SERINE/THREONINE-PROTEIN KINASE SAMKA-RELATED-RELATED"/>
    <property type="match status" value="1"/>
</dbReference>
<dbReference type="Pfam" id="PF00069">
    <property type="entry name" value="Pkinase"/>
    <property type="match status" value="1"/>
</dbReference>
<dbReference type="PANTHER" id="PTHR45832:SF22">
    <property type="entry name" value="SERINE_THREONINE-PROTEIN KINASE SAMKA-RELATED"/>
    <property type="match status" value="1"/>
</dbReference>
<evidence type="ECO:0000313" key="7">
    <source>
        <dbReference type="EMBL" id="GAA3801543.1"/>
    </source>
</evidence>
<feature type="region of interest" description="Disordered" evidence="4">
    <location>
        <begin position="377"/>
        <end position="400"/>
    </location>
</feature>
<dbReference type="Proteomes" id="UP001500888">
    <property type="component" value="Unassembled WGS sequence"/>
</dbReference>
<dbReference type="PROSITE" id="PS50011">
    <property type="entry name" value="PROTEIN_KINASE_DOM"/>
    <property type="match status" value="1"/>
</dbReference>
<keyword evidence="2" id="KW-0547">Nucleotide-binding</keyword>
<evidence type="ECO:0000256" key="5">
    <source>
        <dbReference type="SAM" id="Phobius"/>
    </source>
</evidence>
<sequence>MSTPTPADATASENPGRIGPYRVVKRLSASCCSVATYLAESPSGERVVVRHYADPPARRPADPSSWLDRLRQASTVGTAHVLDVGPDYVAGEHVDGPALPTEIQNRGPISGAALQRLAIATVTALAALHRAGIDHVGIRPSRVLLGPDGPRLAYPGPEHHDMSSSAHETNPLSAGALSWRAPEELEGHRPGPPADLFAWAAVMAYAATGRDPFDAGSITATIKRLSNAAANLGALEEGALRDLLTDCLVREPDQRPSAEDALLRLIGHSHVLETAVPDSVVAPRAAARPRSGLRRVVLPLAAGLVLALVAGGVSAAVTLRTAGDRRPATAPTSAGASWTPRAVPSGPLSPLPRGTAVTLPGGLGTVYEDPADPVRLGSIRVNDGSKDESSSASYARDPKTGAFEEVGLPNTLAELSPDGRWLATLDSLFLATSNQLDVAFTDHLTGARFTVPALRLPYVTFGFAWSRQSDSVVITAVKQEKGKGKDTNTVYAAGFVIIDVRARTSVFVPTSDAEEVKSAGSAIDPNSFLPLYRWAPDGRSVAARYVTANLTQGLRFRDLSGQPIRLMHWVGSPTGNGDWFSPSGELFATSGCGQTPVICVWRTATGQRVATIPATGGGSLIGWYDERHFIEVSREDGVHRVVARDFAGKVARVLAEVRAPASALVDVRYTRG</sequence>
<proteinExistence type="inferred from homology"/>
<protein>
    <recommendedName>
        <fullName evidence="6">Protein kinase domain-containing protein</fullName>
    </recommendedName>
</protein>
<dbReference type="InterPro" id="IPR051931">
    <property type="entry name" value="PAK3-like"/>
</dbReference>
<feature type="region of interest" description="Disordered" evidence="4">
    <location>
        <begin position="323"/>
        <end position="355"/>
    </location>
</feature>
<keyword evidence="5" id="KW-0472">Membrane</keyword>
<evidence type="ECO:0000256" key="2">
    <source>
        <dbReference type="ARBA" id="ARBA00022741"/>
    </source>
</evidence>
<feature type="domain" description="Protein kinase" evidence="6">
    <location>
        <begin position="21"/>
        <end position="271"/>
    </location>
</feature>
<dbReference type="EMBL" id="BAAAZR010000002">
    <property type="protein sequence ID" value="GAA3801543.1"/>
    <property type="molecule type" value="Genomic_DNA"/>
</dbReference>
<keyword evidence="3" id="KW-0067">ATP-binding</keyword>
<organism evidence="7 8">
    <name type="scientific">Sphaerisporangium flaviroseum</name>
    <dbReference type="NCBI Taxonomy" id="509199"/>
    <lineage>
        <taxon>Bacteria</taxon>
        <taxon>Bacillati</taxon>
        <taxon>Actinomycetota</taxon>
        <taxon>Actinomycetes</taxon>
        <taxon>Streptosporangiales</taxon>
        <taxon>Streptosporangiaceae</taxon>
        <taxon>Sphaerisporangium</taxon>
    </lineage>
</organism>
<dbReference type="Gene3D" id="1.10.510.10">
    <property type="entry name" value="Transferase(Phosphotransferase) domain 1"/>
    <property type="match status" value="1"/>
</dbReference>
<reference evidence="8" key="1">
    <citation type="journal article" date="2019" name="Int. J. Syst. Evol. Microbiol.">
        <title>The Global Catalogue of Microorganisms (GCM) 10K type strain sequencing project: providing services to taxonomists for standard genome sequencing and annotation.</title>
        <authorList>
            <consortium name="The Broad Institute Genomics Platform"/>
            <consortium name="The Broad Institute Genome Sequencing Center for Infectious Disease"/>
            <person name="Wu L."/>
            <person name="Ma J."/>
        </authorList>
    </citation>
    <scope>NUCLEOTIDE SEQUENCE [LARGE SCALE GENOMIC DNA]</scope>
    <source>
        <strain evidence="8">JCM 16908</strain>
    </source>
</reference>
<dbReference type="SUPFAM" id="SSF56112">
    <property type="entry name" value="Protein kinase-like (PK-like)"/>
    <property type="match status" value="1"/>
</dbReference>
<name>A0ABP7HQ39_9ACTN</name>
<dbReference type="SMART" id="SM00220">
    <property type="entry name" value="S_TKc"/>
    <property type="match status" value="1"/>
</dbReference>
<keyword evidence="5" id="KW-1133">Transmembrane helix</keyword>
<gene>
    <name evidence="7" type="ORF">GCM10022226_21610</name>
</gene>
<evidence type="ECO:0000256" key="4">
    <source>
        <dbReference type="SAM" id="MobiDB-lite"/>
    </source>
</evidence>
<evidence type="ECO:0000313" key="8">
    <source>
        <dbReference type="Proteomes" id="UP001500888"/>
    </source>
</evidence>
<comment type="caution">
    <text evidence="7">The sequence shown here is derived from an EMBL/GenBank/DDBJ whole genome shotgun (WGS) entry which is preliminary data.</text>
</comment>
<evidence type="ECO:0000256" key="1">
    <source>
        <dbReference type="ARBA" id="ARBA00008874"/>
    </source>
</evidence>
<dbReference type="RefSeq" id="WP_344937398.1">
    <property type="nucleotide sequence ID" value="NZ_BAAAZR010000002.1"/>
</dbReference>